<dbReference type="Gene3D" id="1.10.4010.10">
    <property type="entry name" value="Type II deoxyuridine triphosphatase"/>
    <property type="match status" value="1"/>
</dbReference>
<dbReference type="RefSeq" id="WP_323465663.1">
    <property type="nucleotide sequence ID" value="NZ_CP144224.1"/>
</dbReference>
<evidence type="ECO:0000313" key="2">
    <source>
        <dbReference type="Proteomes" id="UP001285636"/>
    </source>
</evidence>
<proteinExistence type="predicted"/>
<comment type="caution">
    <text evidence="1">The sequence shown here is derived from an EMBL/GenBank/DDBJ whole genome shotgun (WGS) entry which is preliminary data.</text>
</comment>
<dbReference type="InterPro" id="IPR016947">
    <property type="entry name" value="UCP030140"/>
</dbReference>
<dbReference type="PIRSF" id="PIRSF030140">
    <property type="entry name" value="UCP030140"/>
    <property type="match status" value="1"/>
</dbReference>
<gene>
    <name evidence="1" type="ORF">RYX45_01385</name>
</gene>
<protein>
    <submittedName>
        <fullName evidence="1">dUTP diphosphatase</fullName>
    </submittedName>
</protein>
<organism evidence="1 2">
    <name type="scientific">Alkalihalophilus pseudofirmus</name>
    <name type="common">Bacillus pseudofirmus</name>
    <dbReference type="NCBI Taxonomy" id="79885"/>
    <lineage>
        <taxon>Bacteria</taxon>
        <taxon>Bacillati</taxon>
        <taxon>Bacillota</taxon>
        <taxon>Bacilli</taxon>
        <taxon>Bacillales</taxon>
        <taxon>Bacillaceae</taxon>
        <taxon>Alkalihalophilus</taxon>
    </lineage>
</organism>
<dbReference type="EMBL" id="JAWJAY010000001">
    <property type="protein sequence ID" value="MDV2883815.1"/>
    <property type="molecule type" value="Genomic_DNA"/>
</dbReference>
<reference evidence="1" key="1">
    <citation type="submission" date="2023-10" db="EMBL/GenBank/DDBJ databases">
        <title>Screening of Alkalihalophilus pseudofirmusBZ-TG-HK211 and Its Alleviation of Salt Stress on Rapeseed Growth.</title>
        <authorList>
            <person name="Zhao B."/>
            <person name="Guo T."/>
        </authorList>
    </citation>
    <scope>NUCLEOTIDE SEQUENCE</scope>
    <source>
        <strain evidence="1">BZ-TG-HK211</strain>
    </source>
</reference>
<sequence length="167" mass="19606">MNLPKLFESQKVLRDHIAESCKDIDELVEERILALYVEVGELANETRCFKYWSQKPPSNKKKILEEYVDGLHFVIELGLDFGHEDCEYWGEDPSPQKIVDHFLELYRRIEAISLFVKLEKAVELPSYEHLLTGFINLGKGLGFTWDQIEQAYLEKNEINHKRQESGY</sequence>
<dbReference type="Proteomes" id="UP001285636">
    <property type="component" value="Unassembled WGS sequence"/>
</dbReference>
<name>A0AAJ2KZW2_ALKPS</name>
<dbReference type="CDD" id="cd11527">
    <property type="entry name" value="NTP-PPase_dUTPase"/>
    <property type="match status" value="1"/>
</dbReference>
<dbReference type="SUPFAM" id="SSF101386">
    <property type="entry name" value="all-alpha NTP pyrophosphatases"/>
    <property type="match status" value="1"/>
</dbReference>
<dbReference type="AlphaFoldDB" id="A0AAJ2KZW2"/>
<dbReference type="InterPro" id="IPR014871">
    <property type="entry name" value="dUTPase/dCTP_pyrophosphatase"/>
</dbReference>
<accession>A0AAJ2KZW2</accession>
<evidence type="ECO:0000313" key="1">
    <source>
        <dbReference type="EMBL" id="MDV2883815.1"/>
    </source>
</evidence>
<dbReference type="Pfam" id="PF08761">
    <property type="entry name" value="dUTPase_2"/>
    <property type="match status" value="1"/>
</dbReference>